<reference evidence="2" key="2">
    <citation type="submission" date="2018-05" db="EMBL/GenBank/DDBJ databases">
        <title>OgluRS3 (Oryza glumaepatula Reference Sequence Version 3).</title>
        <authorList>
            <person name="Zhang J."/>
            <person name="Kudrna D."/>
            <person name="Lee S."/>
            <person name="Talag J."/>
            <person name="Welchert J."/>
            <person name="Wing R.A."/>
        </authorList>
    </citation>
    <scope>NUCLEOTIDE SEQUENCE [LARGE SCALE GENOMIC DNA]</scope>
</reference>
<name>A0A0E0AV85_9ORYZ</name>
<reference evidence="2" key="1">
    <citation type="submission" date="2015-04" db="UniProtKB">
        <authorList>
            <consortium name="EnsemblPlants"/>
        </authorList>
    </citation>
    <scope>IDENTIFICATION</scope>
</reference>
<dbReference type="STRING" id="40148.A0A0E0AV85"/>
<dbReference type="AlphaFoldDB" id="A0A0E0AV85"/>
<accession>A0A0E0AV85</accession>
<feature type="signal peptide" evidence="1">
    <location>
        <begin position="1"/>
        <end position="26"/>
    </location>
</feature>
<dbReference type="EnsemblPlants" id="OGLUM08G15100.1">
    <property type="protein sequence ID" value="OGLUM08G15100.1"/>
    <property type="gene ID" value="OGLUM08G15100"/>
</dbReference>
<evidence type="ECO:0000313" key="3">
    <source>
        <dbReference type="Proteomes" id="UP000026961"/>
    </source>
</evidence>
<keyword evidence="3" id="KW-1185">Reference proteome</keyword>
<evidence type="ECO:0000313" key="2">
    <source>
        <dbReference type="EnsemblPlants" id="OGLUM08G15100.1"/>
    </source>
</evidence>
<evidence type="ECO:0008006" key="4">
    <source>
        <dbReference type="Google" id="ProtNLM"/>
    </source>
</evidence>
<evidence type="ECO:0000256" key="1">
    <source>
        <dbReference type="SAM" id="SignalP"/>
    </source>
</evidence>
<keyword evidence="1" id="KW-0732">Signal</keyword>
<protein>
    <recommendedName>
        <fullName evidence="4">Secreted protein</fullName>
    </recommendedName>
</protein>
<dbReference type="Gramene" id="OGLUM08G15100.1">
    <property type="protein sequence ID" value="OGLUM08G15100.1"/>
    <property type="gene ID" value="OGLUM08G15100"/>
</dbReference>
<sequence length="184" mass="19989">MGPTCQCHIFLFSFFLVFPSFSPWRCAVTGGDVFSVPVLLPLVEYAERTTRDGVSVNFNAPQFIGDGGEEVTFVLERGGAAGLFLCRPGSEWVEPHPAVEETCSMTAPRQRQGVWAHRATASSPSRPIAAPPLGPATATPIKAGAMPRVRRSNHRFASRPRCRFALAHVIAPLQEICICAILKN</sequence>
<dbReference type="Proteomes" id="UP000026961">
    <property type="component" value="Chromosome 8"/>
</dbReference>
<proteinExistence type="predicted"/>
<feature type="chain" id="PRO_5002354334" description="Secreted protein" evidence="1">
    <location>
        <begin position="27"/>
        <end position="184"/>
    </location>
</feature>
<dbReference type="HOGENOM" id="CLU_1470389_0_0_1"/>
<organism evidence="2">
    <name type="scientific">Oryza glumipatula</name>
    <dbReference type="NCBI Taxonomy" id="40148"/>
    <lineage>
        <taxon>Eukaryota</taxon>
        <taxon>Viridiplantae</taxon>
        <taxon>Streptophyta</taxon>
        <taxon>Embryophyta</taxon>
        <taxon>Tracheophyta</taxon>
        <taxon>Spermatophyta</taxon>
        <taxon>Magnoliopsida</taxon>
        <taxon>Liliopsida</taxon>
        <taxon>Poales</taxon>
        <taxon>Poaceae</taxon>
        <taxon>BOP clade</taxon>
        <taxon>Oryzoideae</taxon>
        <taxon>Oryzeae</taxon>
        <taxon>Oryzinae</taxon>
        <taxon>Oryza</taxon>
    </lineage>
</organism>